<evidence type="ECO:0000313" key="10">
    <source>
        <dbReference type="Proteomes" id="UP001054821"/>
    </source>
</evidence>
<keyword evidence="5" id="KW-0539">Nucleus</keyword>
<dbReference type="Proteomes" id="UP000327085">
    <property type="component" value="Chromosome 8"/>
</dbReference>
<dbReference type="GO" id="GO:0000978">
    <property type="term" value="F:RNA polymerase II cis-regulatory region sequence-specific DNA binding"/>
    <property type="evidence" value="ECO:0007669"/>
    <property type="project" value="TreeGrafter"/>
</dbReference>
<dbReference type="InParanoid" id="A0A5E4EIY8"/>
<evidence type="ECO:0000256" key="2">
    <source>
        <dbReference type="ARBA" id="ARBA00023015"/>
    </source>
</evidence>
<dbReference type="InterPro" id="IPR036879">
    <property type="entry name" value="TF_MADSbox_sf"/>
</dbReference>
<dbReference type="PANTHER" id="PTHR11945">
    <property type="entry name" value="MADS BOX PROTEIN"/>
    <property type="match status" value="1"/>
</dbReference>
<proteinExistence type="predicted"/>
<dbReference type="InterPro" id="IPR033896">
    <property type="entry name" value="MEF2-like_N"/>
</dbReference>
<dbReference type="Pfam" id="PF00319">
    <property type="entry name" value="SRF-TF"/>
    <property type="match status" value="1"/>
</dbReference>
<evidence type="ECO:0000256" key="1">
    <source>
        <dbReference type="ARBA" id="ARBA00004123"/>
    </source>
</evidence>
<dbReference type="EMBL" id="JAJFAZ020000008">
    <property type="protein sequence ID" value="KAI5315012.1"/>
    <property type="molecule type" value="Genomic_DNA"/>
</dbReference>
<dbReference type="Gene3D" id="3.40.1810.10">
    <property type="entry name" value="Transcription factor, MADS-box"/>
    <property type="match status" value="1"/>
</dbReference>
<dbReference type="InterPro" id="IPR002100">
    <property type="entry name" value="TF_MADSbox"/>
</dbReference>
<dbReference type="GO" id="GO:0005634">
    <property type="term" value="C:nucleus"/>
    <property type="evidence" value="ECO:0007669"/>
    <property type="project" value="UniProtKB-SubCell"/>
</dbReference>
<keyword evidence="10" id="KW-1185">Reference proteome</keyword>
<dbReference type="EMBL" id="CABIKO010000015">
    <property type="protein sequence ID" value="VVA15604.1"/>
    <property type="molecule type" value="Genomic_DNA"/>
</dbReference>
<dbReference type="Gene3D" id="6.10.140.920">
    <property type="match status" value="1"/>
</dbReference>
<organism evidence="8 9">
    <name type="scientific">Prunus dulcis</name>
    <name type="common">Almond</name>
    <name type="synonym">Amygdalus dulcis</name>
    <dbReference type="NCBI Taxonomy" id="3755"/>
    <lineage>
        <taxon>Eukaryota</taxon>
        <taxon>Viridiplantae</taxon>
        <taxon>Streptophyta</taxon>
        <taxon>Embryophyta</taxon>
        <taxon>Tracheophyta</taxon>
        <taxon>Spermatophyta</taxon>
        <taxon>Magnoliopsida</taxon>
        <taxon>eudicotyledons</taxon>
        <taxon>Gunneridae</taxon>
        <taxon>Pentapetalae</taxon>
        <taxon>rosids</taxon>
        <taxon>fabids</taxon>
        <taxon>Rosales</taxon>
        <taxon>Rosaceae</taxon>
        <taxon>Amygdaloideae</taxon>
        <taxon>Amygdaleae</taxon>
        <taxon>Prunus</taxon>
    </lineage>
</organism>
<evidence type="ECO:0000256" key="3">
    <source>
        <dbReference type="ARBA" id="ARBA00023125"/>
    </source>
</evidence>
<dbReference type="CDD" id="cd00265">
    <property type="entry name" value="MADS_MEF2_like"/>
    <property type="match status" value="1"/>
</dbReference>
<protein>
    <submittedName>
        <fullName evidence="8">PREDICTED: agamous</fullName>
    </submittedName>
</protein>
<evidence type="ECO:0000313" key="7">
    <source>
        <dbReference type="EMBL" id="KAI5315012.1"/>
    </source>
</evidence>
<dbReference type="SMART" id="SM00432">
    <property type="entry name" value="MADS"/>
    <property type="match status" value="1"/>
</dbReference>
<dbReference type="GO" id="GO:0046983">
    <property type="term" value="F:protein dimerization activity"/>
    <property type="evidence" value="ECO:0007669"/>
    <property type="project" value="InterPro"/>
</dbReference>
<dbReference type="AlphaFoldDB" id="A0A5E4EIY8"/>
<evidence type="ECO:0000313" key="8">
    <source>
        <dbReference type="EMBL" id="VVA15604.1"/>
    </source>
</evidence>
<keyword evidence="2" id="KW-0805">Transcription regulation</keyword>
<evidence type="ECO:0000259" key="6">
    <source>
        <dbReference type="PROSITE" id="PS50066"/>
    </source>
</evidence>
<dbReference type="SUPFAM" id="SSF55455">
    <property type="entry name" value="SRF-like"/>
    <property type="match status" value="1"/>
</dbReference>
<sequence length="276" mass="30146">MVKKTRGRQKVDMVKMENDSHLQVTFSKRRSGLFKKASELCTLCGAEIAIIVFSPGKKVFCFGHPGIETLLDRFEGTVPRQILNSETQKLIDGYRIAGLCEITDELTRVLEVLEEERKWGDVLTQSMKANKEGKWWQGPVEEMELDQLEALKASLLELKSKVADEAKLRLSAAESANLEHNPNFFVGSSSSSAAAQNANPAHNNFFVGSSSSRAAAGPSGLQGLVNPDFNNVGFNFNGNNDHVMQAPHQPNNVGFNGNPNAMPLSGWNPNLGGGFL</sequence>
<dbReference type="PANTHER" id="PTHR11945:SF782">
    <property type="entry name" value="OS11G0229900 PROTEIN"/>
    <property type="match status" value="1"/>
</dbReference>
<reference evidence="9" key="2">
    <citation type="journal article" date="2020" name="Plant J.">
        <title>Transposons played a major role in the diversification between the closely related almond and peach genomes: results from the almond genome sequence.</title>
        <authorList>
            <person name="Alioto T."/>
            <person name="Alexiou K.G."/>
            <person name="Bardil A."/>
            <person name="Barteri F."/>
            <person name="Castanera R."/>
            <person name="Cruz F."/>
            <person name="Dhingra A."/>
            <person name="Duval H."/>
            <person name="Fernandez I Marti A."/>
            <person name="Frias L."/>
            <person name="Galan B."/>
            <person name="Garcia J.L."/>
            <person name="Howad W."/>
            <person name="Gomez-Garrido J."/>
            <person name="Gut M."/>
            <person name="Julca I."/>
            <person name="Morata J."/>
            <person name="Puigdomenech P."/>
            <person name="Ribeca P."/>
            <person name="Rubio Cabetas M.J."/>
            <person name="Vlasova A."/>
            <person name="Wirthensohn M."/>
            <person name="Garcia-Mas J."/>
            <person name="Gabaldon T."/>
            <person name="Casacuberta J.M."/>
            <person name="Arus P."/>
        </authorList>
    </citation>
    <scope>NUCLEOTIDE SEQUENCE [LARGE SCALE GENOMIC DNA]</scope>
    <source>
        <strain evidence="9">cv. Texas</strain>
    </source>
</reference>
<dbReference type="Gramene" id="VVA15604">
    <property type="protein sequence ID" value="VVA15604"/>
    <property type="gene ID" value="Prudul26B014863"/>
</dbReference>
<accession>A0A5E4EIY8</accession>
<comment type="subcellular location">
    <subcellularLocation>
        <location evidence="1">Nucleus</location>
    </subcellularLocation>
</comment>
<evidence type="ECO:0000256" key="5">
    <source>
        <dbReference type="ARBA" id="ARBA00023242"/>
    </source>
</evidence>
<dbReference type="GO" id="GO:0045944">
    <property type="term" value="P:positive regulation of transcription by RNA polymerase II"/>
    <property type="evidence" value="ECO:0007669"/>
    <property type="project" value="InterPro"/>
</dbReference>
<keyword evidence="3" id="KW-0238">DNA-binding</keyword>
<dbReference type="OMA" id="KMENDSH"/>
<evidence type="ECO:0000313" key="9">
    <source>
        <dbReference type="Proteomes" id="UP000327085"/>
    </source>
</evidence>
<reference evidence="8" key="1">
    <citation type="submission" date="2019-07" db="EMBL/GenBank/DDBJ databases">
        <authorList>
            <person name="Alioto T."/>
            <person name="Alioto T."/>
            <person name="Gomez Garrido J."/>
        </authorList>
    </citation>
    <scope>NUCLEOTIDE SEQUENCE</scope>
</reference>
<reference evidence="7 10" key="3">
    <citation type="journal article" date="2022" name="G3 (Bethesda)">
        <title>Whole-genome sequence and methylome profiling of the almond [Prunus dulcis (Mill.) D.A. Webb] cultivar 'Nonpareil'.</title>
        <authorList>
            <person name="D'Amico-Willman K.M."/>
            <person name="Ouma W.Z."/>
            <person name="Meulia T."/>
            <person name="Sideli G.M."/>
            <person name="Gradziel T.M."/>
            <person name="Fresnedo-Ramirez J."/>
        </authorList>
    </citation>
    <scope>NUCLEOTIDE SEQUENCE [LARGE SCALE GENOMIC DNA]</scope>
    <source>
        <strain evidence="7">Clone GOH B32 T37-40</strain>
    </source>
</reference>
<dbReference type="FunFam" id="3.40.1810.10:FF:000006">
    <property type="entry name" value="Agamous-like MADS-box protein AGL62"/>
    <property type="match status" value="1"/>
</dbReference>
<dbReference type="PRINTS" id="PR00404">
    <property type="entry name" value="MADSDOMAIN"/>
</dbReference>
<name>A0A5E4EIY8_PRUDU</name>
<dbReference type="GO" id="GO:0000981">
    <property type="term" value="F:DNA-binding transcription factor activity, RNA polymerase II-specific"/>
    <property type="evidence" value="ECO:0007669"/>
    <property type="project" value="TreeGrafter"/>
</dbReference>
<gene>
    <name evidence="8" type="ORF">ALMOND_2B014863</name>
    <name evidence="7" type="ORF">L3X38_044188</name>
</gene>
<keyword evidence="4" id="KW-0804">Transcription</keyword>
<evidence type="ECO:0000256" key="4">
    <source>
        <dbReference type="ARBA" id="ARBA00023163"/>
    </source>
</evidence>
<feature type="domain" description="MADS-box" evidence="6">
    <location>
        <begin position="6"/>
        <end position="66"/>
    </location>
</feature>
<dbReference type="Proteomes" id="UP001054821">
    <property type="component" value="Chromosome 8"/>
</dbReference>
<dbReference type="PROSITE" id="PS50066">
    <property type="entry name" value="MADS_BOX_2"/>
    <property type="match status" value="1"/>
</dbReference>